<dbReference type="GO" id="GO:0015038">
    <property type="term" value="F:glutathione disulfide oxidoreductase activity"/>
    <property type="evidence" value="ECO:0007669"/>
    <property type="project" value="UniProtKB-UniRule"/>
</dbReference>
<dbReference type="PRINTS" id="PR00160">
    <property type="entry name" value="GLUTAREDOXIN"/>
</dbReference>
<evidence type="ECO:0000313" key="9">
    <source>
        <dbReference type="Proteomes" id="UP000285378"/>
    </source>
</evidence>
<reference evidence="8 9" key="1">
    <citation type="submission" date="2016-10" db="EMBL/GenBank/DDBJ databases">
        <title>Comparative genome analysis of multiple Pseudomonas spp. focuses on biocontrol and plant growth promoting traits.</title>
        <authorList>
            <person name="Tao X.-Y."/>
            <person name="Taylor C.G."/>
        </authorList>
    </citation>
    <scope>NUCLEOTIDE SEQUENCE [LARGE SCALE GENOMIC DNA]</scope>
    <source>
        <strain evidence="8 9">28B5</strain>
    </source>
</reference>
<dbReference type="InterPro" id="IPR014025">
    <property type="entry name" value="Glutaredoxin_subgr"/>
</dbReference>
<dbReference type="PANTHER" id="PTHR45694">
    <property type="entry name" value="GLUTAREDOXIN 2"/>
    <property type="match status" value="1"/>
</dbReference>
<evidence type="ECO:0000256" key="1">
    <source>
        <dbReference type="ARBA" id="ARBA00007787"/>
    </source>
</evidence>
<keyword evidence="5 6" id="KW-0676">Redox-active center</keyword>
<evidence type="ECO:0000313" key="8">
    <source>
        <dbReference type="EMBL" id="RON83082.1"/>
    </source>
</evidence>
<keyword evidence="2 6" id="KW-0813">Transport</keyword>
<proteinExistence type="inferred from homology"/>
<evidence type="ECO:0000256" key="6">
    <source>
        <dbReference type="RuleBase" id="RU364065"/>
    </source>
</evidence>
<evidence type="ECO:0000256" key="5">
    <source>
        <dbReference type="ARBA" id="ARBA00023284"/>
    </source>
</evidence>
<dbReference type="EMBL" id="MOBX01000005">
    <property type="protein sequence ID" value="RON83082.1"/>
    <property type="molecule type" value="Genomic_DNA"/>
</dbReference>
<dbReference type="Pfam" id="PF00462">
    <property type="entry name" value="Glutaredoxin"/>
    <property type="match status" value="1"/>
</dbReference>
<dbReference type="GO" id="GO:0034599">
    <property type="term" value="P:cellular response to oxidative stress"/>
    <property type="evidence" value="ECO:0007669"/>
    <property type="project" value="TreeGrafter"/>
</dbReference>
<evidence type="ECO:0000256" key="2">
    <source>
        <dbReference type="ARBA" id="ARBA00022448"/>
    </source>
</evidence>
<dbReference type="Gene3D" id="3.40.30.10">
    <property type="entry name" value="Glutaredoxin"/>
    <property type="match status" value="1"/>
</dbReference>
<gene>
    <name evidence="8" type="ORF">BK670_08050</name>
</gene>
<accession>A0A423MGV7</accession>
<dbReference type="NCBIfam" id="TIGR02181">
    <property type="entry name" value="GRX_bact"/>
    <property type="match status" value="1"/>
</dbReference>
<dbReference type="InterPro" id="IPR036249">
    <property type="entry name" value="Thioredoxin-like_sf"/>
</dbReference>
<evidence type="ECO:0000256" key="3">
    <source>
        <dbReference type="ARBA" id="ARBA00022982"/>
    </source>
</evidence>
<dbReference type="InterPro" id="IPR011767">
    <property type="entry name" value="GLR_AS"/>
</dbReference>
<dbReference type="CDD" id="cd03418">
    <property type="entry name" value="GRX_GRXb_1_3_like"/>
    <property type="match status" value="1"/>
</dbReference>
<keyword evidence="4" id="KW-1015">Disulfide bond</keyword>
<evidence type="ECO:0000259" key="7">
    <source>
        <dbReference type="Pfam" id="PF00462"/>
    </source>
</evidence>
<feature type="domain" description="Glutaredoxin" evidence="7">
    <location>
        <begin position="4"/>
        <end position="63"/>
    </location>
</feature>
<dbReference type="RefSeq" id="WP_064585543.1">
    <property type="nucleotide sequence ID" value="NZ_MOBX01000005.1"/>
</dbReference>
<keyword evidence="6" id="KW-0963">Cytoplasm</keyword>
<dbReference type="AlphaFoldDB" id="A0A423MGV7"/>
<keyword evidence="3 6" id="KW-0249">Electron transport</keyword>
<comment type="caution">
    <text evidence="8">The sequence shown here is derived from an EMBL/GenBank/DDBJ whole genome shotgun (WGS) entry which is preliminary data.</text>
</comment>
<protein>
    <recommendedName>
        <fullName evidence="6">Glutaredoxin</fullName>
    </recommendedName>
</protein>
<dbReference type="GeneID" id="93487055"/>
<dbReference type="GO" id="GO:0045454">
    <property type="term" value="P:cell redox homeostasis"/>
    <property type="evidence" value="ECO:0007669"/>
    <property type="project" value="InterPro"/>
</dbReference>
<dbReference type="SUPFAM" id="SSF52833">
    <property type="entry name" value="Thioredoxin-like"/>
    <property type="match status" value="1"/>
</dbReference>
<dbReference type="PROSITE" id="PS51354">
    <property type="entry name" value="GLUTAREDOXIN_2"/>
    <property type="match status" value="1"/>
</dbReference>
<comment type="function">
    <text evidence="6">Has a glutathione-disulfide oxidoreductase activity in the presence of NADPH and glutathione reductase. Reduces low molecular weight disulfides and proteins.</text>
</comment>
<organism evidence="8 9">
    <name type="scientific">Pseudomonas fluorescens</name>
    <dbReference type="NCBI Taxonomy" id="294"/>
    <lineage>
        <taxon>Bacteria</taxon>
        <taxon>Pseudomonadati</taxon>
        <taxon>Pseudomonadota</taxon>
        <taxon>Gammaproteobacteria</taxon>
        <taxon>Pseudomonadales</taxon>
        <taxon>Pseudomonadaceae</taxon>
        <taxon>Pseudomonas</taxon>
    </lineage>
</organism>
<dbReference type="FunFam" id="3.40.30.10:FF:000018">
    <property type="entry name" value="Glutaredoxin"/>
    <property type="match status" value="1"/>
</dbReference>
<dbReference type="InterPro" id="IPR002109">
    <property type="entry name" value="Glutaredoxin"/>
</dbReference>
<dbReference type="PANTHER" id="PTHR45694:SF18">
    <property type="entry name" value="GLUTAREDOXIN-1-RELATED"/>
    <property type="match status" value="1"/>
</dbReference>
<sequence>MSEVIVYSSDYCPYCVRAKQLLVNKGVAFEEIKVDGKPQIRAAMSQKAGRTSVPQIWIGDKHIGGCDDLYALERAGKLDALLKA</sequence>
<evidence type="ECO:0000256" key="4">
    <source>
        <dbReference type="ARBA" id="ARBA00023157"/>
    </source>
</evidence>
<dbReference type="OrthoDB" id="9814618at2"/>
<name>A0A423MGV7_PSEFL</name>
<dbReference type="Proteomes" id="UP000285378">
    <property type="component" value="Unassembled WGS sequence"/>
</dbReference>
<dbReference type="InterPro" id="IPR011900">
    <property type="entry name" value="GRX_bact"/>
</dbReference>
<dbReference type="PROSITE" id="PS00195">
    <property type="entry name" value="GLUTAREDOXIN_1"/>
    <property type="match status" value="1"/>
</dbReference>
<comment type="similarity">
    <text evidence="1 6">Belongs to the glutaredoxin family.</text>
</comment>
<dbReference type="GO" id="GO:0005737">
    <property type="term" value="C:cytoplasm"/>
    <property type="evidence" value="ECO:0007669"/>
    <property type="project" value="TreeGrafter"/>
</dbReference>